<evidence type="ECO:0000313" key="3">
    <source>
        <dbReference type="EMBL" id="TZE82190.1"/>
    </source>
</evidence>
<name>A0A5D8QC23_9THEO</name>
<sequence length="313" mass="34445">MCILLVLMIVSTACAPVARRLQQVQKPPIPEKISRGEDKEPVLKVYVKQAGKVEEMPVEDYVMGTVAGEIKNDWPMAALKAQAILARTYVLDFVNTKKSKYEGADISTDFEEAQAWNEANINDRIKRAVSDTRGEVAVYRGNYIKAWFFSHAGGMTATAKEGLNYKGENPPYIQVVKSPETPRAKPEDAEWTASFSKQEVLDALSKMGAGVSDFTEVRVAARGPSGRATVLSFDGVPVNAPDFRVAIGSGKMRSTLLESLRFDGNTLTMRGKGFGHGVGMSQWGAYGLAEQGKTAEEIIKYYFKGVDIVRMWE</sequence>
<dbReference type="NCBIfam" id="TIGR02669">
    <property type="entry name" value="SpoIID_LytB"/>
    <property type="match status" value="1"/>
</dbReference>
<feature type="signal peptide" evidence="1">
    <location>
        <begin position="1"/>
        <end position="15"/>
    </location>
</feature>
<accession>A0A5D8QC23</accession>
<dbReference type="InterPro" id="IPR013486">
    <property type="entry name" value="SpoIID/LytB"/>
</dbReference>
<feature type="chain" id="PRO_5023112385" evidence="1">
    <location>
        <begin position="16"/>
        <end position="313"/>
    </location>
</feature>
<evidence type="ECO:0000259" key="2">
    <source>
        <dbReference type="Pfam" id="PF08486"/>
    </source>
</evidence>
<protein>
    <submittedName>
        <fullName evidence="3">SpoIID/LytB domain-containing protein</fullName>
    </submittedName>
</protein>
<gene>
    <name evidence="3" type="ORF">FWJ32_06420</name>
</gene>
<dbReference type="Pfam" id="PF08486">
    <property type="entry name" value="SpoIID"/>
    <property type="match status" value="1"/>
</dbReference>
<dbReference type="Proteomes" id="UP000322976">
    <property type="component" value="Unassembled WGS sequence"/>
</dbReference>
<evidence type="ECO:0000313" key="4">
    <source>
        <dbReference type="Proteomes" id="UP000322976"/>
    </source>
</evidence>
<evidence type="ECO:0000256" key="1">
    <source>
        <dbReference type="SAM" id="SignalP"/>
    </source>
</evidence>
<keyword evidence="1" id="KW-0732">Signal</keyword>
<dbReference type="InterPro" id="IPR013693">
    <property type="entry name" value="SpoIID/LytB_N"/>
</dbReference>
<reference evidence="3 4" key="1">
    <citation type="submission" date="2019-08" db="EMBL/GenBank/DDBJ databases">
        <title>Calorimonas adulescens gen. nov., sp. nov., an anaerobic thermophilic bacterium from Sakhalin hot spring.</title>
        <authorList>
            <person name="Khomyakova M.A."/>
            <person name="Merkel A.Y."/>
            <person name="Novikov A."/>
            <person name="Bonch-Osmolovskaya E.A."/>
            <person name="Slobodkin A.I."/>
        </authorList>
    </citation>
    <scope>NUCLEOTIDE SEQUENCE [LARGE SCALE GENOMIC DNA]</scope>
    <source>
        <strain evidence="3 4">A05MB</strain>
    </source>
</reference>
<dbReference type="RefSeq" id="WP_149545207.1">
    <property type="nucleotide sequence ID" value="NZ_VTPS01000008.1"/>
</dbReference>
<dbReference type="AlphaFoldDB" id="A0A5D8QC23"/>
<dbReference type="GO" id="GO:0030435">
    <property type="term" value="P:sporulation resulting in formation of a cellular spore"/>
    <property type="evidence" value="ECO:0007669"/>
    <property type="project" value="InterPro"/>
</dbReference>
<keyword evidence="4" id="KW-1185">Reference proteome</keyword>
<proteinExistence type="predicted"/>
<feature type="domain" description="Sporulation stage II protein D amidase enhancer LytB N-terminal" evidence="2">
    <location>
        <begin position="48"/>
        <end position="139"/>
    </location>
</feature>
<comment type="caution">
    <text evidence="3">The sequence shown here is derived from an EMBL/GenBank/DDBJ whole genome shotgun (WGS) entry which is preliminary data.</text>
</comment>
<organism evidence="3 4">
    <name type="scientific">Calorimonas adulescens</name>
    <dbReference type="NCBI Taxonomy" id="2606906"/>
    <lineage>
        <taxon>Bacteria</taxon>
        <taxon>Bacillati</taxon>
        <taxon>Bacillota</taxon>
        <taxon>Clostridia</taxon>
        <taxon>Thermoanaerobacterales</taxon>
        <taxon>Thermoanaerobacteraceae</taxon>
        <taxon>Calorimonas</taxon>
    </lineage>
</organism>
<dbReference type="EMBL" id="VTPS01000008">
    <property type="protein sequence ID" value="TZE82190.1"/>
    <property type="molecule type" value="Genomic_DNA"/>
</dbReference>